<evidence type="ECO:0000313" key="1">
    <source>
        <dbReference type="EMBL" id="GBF05848.1"/>
    </source>
</evidence>
<accession>A0A2I9DHZ5</accession>
<organism evidence="1 2">
    <name type="scientific">Deinococcus aerius</name>
    <dbReference type="NCBI Taxonomy" id="200253"/>
    <lineage>
        <taxon>Bacteria</taxon>
        <taxon>Thermotogati</taxon>
        <taxon>Deinococcota</taxon>
        <taxon>Deinococci</taxon>
        <taxon>Deinococcales</taxon>
        <taxon>Deinococcaceae</taxon>
        <taxon>Deinococcus</taxon>
    </lineage>
</organism>
<evidence type="ECO:0008006" key="3">
    <source>
        <dbReference type="Google" id="ProtNLM"/>
    </source>
</evidence>
<dbReference type="AlphaFoldDB" id="A0A2I9DHZ5"/>
<sequence>MTRPQLGRVLPEEVTLLQRVEGPAGELGESTVTYVAGPACEALVTPLTAEQAVKAGLTTHVARWRVRLPGGVALTPGDRLRFRGRDWVAVTVALYRSYTRVIAEGVGG</sequence>
<dbReference type="Gene3D" id="2.40.10.270">
    <property type="entry name" value="Bacteriophage SPP1 head-tail adaptor protein"/>
    <property type="match status" value="1"/>
</dbReference>
<reference evidence="2" key="1">
    <citation type="submission" date="2018-01" db="EMBL/GenBank/DDBJ databases">
        <title>Draft Genome Sequence of the Radioresistant Bacterium Deinococcus aerius TR0125, Isolated from the Higher Atmosphere above Japan.</title>
        <authorList>
            <person name="Satoh K."/>
            <person name="Arai H."/>
            <person name="Sanzen T."/>
            <person name="Kawaguchi Y."/>
            <person name="Hayashi H."/>
            <person name="Yokobori S."/>
            <person name="Yamagishi A."/>
            <person name="Oono Y."/>
            <person name="Narumi I."/>
        </authorList>
    </citation>
    <scope>NUCLEOTIDE SEQUENCE [LARGE SCALE GENOMIC DNA]</scope>
    <source>
        <strain evidence="2">TR0125</strain>
    </source>
</reference>
<gene>
    <name evidence="1" type="ORF">DAERI_060108</name>
</gene>
<dbReference type="Proteomes" id="UP000236569">
    <property type="component" value="Unassembled WGS sequence"/>
</dbReference>
<dbReference type="EMBL" id="BFAG01000006">
    <property type="protein sequence ID" value="GBF05848.1"/>
    <property type="molecule type" value="Genomic_DNA"/>
</dbReference>
<dbReference type="RefSeq" id="WP_165794145.1">
    <property type="nucleotide sequence ID" value="NZ_BFAG01000006.1"/>
</dbReference>
<evidence type="ECO:0000313" key="2">
    <source>
        <dbReference type="Proteomes" id="UP000236569"/>
    </source>
</evidence>
<dbReference type="InterPro" id="IPR038666">
    <property type="entry name" value="SSP1_head-tail_sf"/>
</dbReference>
<comment type="caution">
    <text evidence="1">The sequence shown here is derived from an EMBL/GenBank/DDBJ whole genome shotgun (WGS) entry which is preliminary data.</text>
</comment>
<proteinExistence type="predicted"/>
<name>A0A2I9DHZ5_9DEIO</name>
<keyword evidence="2" id="KW-1185">Reference proteome</keyword>
<protein>
    <recommendedName>
        <fullName evidence="3">Phage head-tail adaptor</fullName>
    </recommendedName>
</protein>